<dbReference type="Gene3D" id="3.30.9.10">
    <property type="entry name" value="D-Amino Acid Oxidase, subunit A, domain 2"/>
    <property type="match status" value="1"/>
</dbReference>
<evidence type="ECO:0000256" key="5">
    <source>
        <dbReference type="ARBA" id="ARBA00050018"/>
    </source>
</evidence>
<evidence type="ECO:0000256" key="1">
    <source>
        <dbReference type="ARBA" id="ARBA00004948"/>
    </source>
</evidence>
<dbReference type="SUPFAM" id="SSF51905">
    <property type="entry name" value="FAD/NAD(P)-binding domain"/>
    <property type="match status" value="1"/>
</dbReference>
<gene>
    <name evidence="7" type="primary">thiO</name>
    <name evidence="7" type="ORF">JQC72_03035</name>
</gene>
<dbReference type="Proteomes" id="UP001177120">
    <property type="component" value="Unassembled WGS sequence"/>
</dbReference>
<dbReference type="GO" id="GO:0043799">
    <property type="term" value="F:glycine oxidase activity"/>
    <property type="evidence" value="ECO:0007669"/>
    <property type="project" value="UniProtKB-EC"/>
</dbReference>
<dbReference type="EC" id="1.4.3.19" evidence="5"/>
<accession>A0ABS2WG31</accession>
<evidence type="ECO:0000256" key="2">
    <source>
        <dbReference type="ARBA" id="ARBA00022977"/>
    </source>
</evidence>
<keyword evidence="8" id="KW-1185">Reference proteome</keyword>
<evidence type="ECO:0000313" key="7">
    <source>
        <dbReference type="EMBL" id="MBN2908492.1"/>
    </source>
</evidence>
<proteinExistence type="predicted"/>
<comment type="pathway">
    <text evidence="1">Cofactor biosynthesis; thiamine diphosphate biosynthesis.</text>
</comment>
<dbReference type="RefSeq" id="WP_205492635.1">
    <property type="nucleotide sequence ID" value="NZ_JAFHAP010000004.1"/>
</dbReference>
<dbReference type="PANTHER" id="PTHR13847:SF289">
    <property type="entry name" value="GLYCINE OXIDASE"/>
    <property type="match status" value="1"/>
</dbReference>
<dbReference type="NCBIfam" id="TIGR02352">
    <property type="entry name" value="thiamin_ThiO"/>
    <property type="match status" value="1"/>
</dbReference>
<dbReference type="InterPro" id="IPR012727">
    <property type="entry name" value="Gly_oxidase_ThiO"/>
</dbReference>
<protein>
    <recommendedName>
        <fullName evidence="5">glycine oxidase</fullName>
        <ecNumber evidence="5">1.4.3.19</ecNumber>
    </recommendedName>
</protein>
<evidence type="ECO:0000259" key="6">
    <source>
        <dbReference type="Pfam" id="PF01266"/>
    </source>
</evidence>
<dbReference type="PANTHER" id="PTHR13847">
    <property type="entry name" value="SARCOSINE DEHYDROGENASE-RELATED"/>
    <property type="match status" value="1"/>
</dbReference>
<comment type="caution">
    <text evidence="7">The sequence shown here is derived from an EMBL/GenBank/DDBJ whole genome shotgun (WGS) entry which is preliminary data.</text>
</comment>
<dbReference type="EMBL" id="JAFHAP010000004">
    <property type="protein sequence ID" value="MBN2908492.1"/>
    <property type="molecule type" value="Genomic_DNA"/>
</dbReference>
<evidence type="ECO:0000256" key="3">
    <source>
        <dbReference type="ARBA" id="ARBA00023002"/>
    </source>
</evidence>
<dbReference type="InterPro" id="IPR006076">
    <property type="entry name" value="FAD-dep_OxRdtase"/>
</dbReference>
<name>A0ABS2WG31_9BACL</name>
<dbReference type="SUPFAM" id="SSF54373">
    <property type="entry name" value="FAD-linked reductases, C-terminal domain"/>
    <property type="match status" value="1"/>
</dbReference>
<dbReference type="InterPro" id="IPR036188">
    <property type="entry name" value="FAD/NAD-bd_sf"/>
</dbReference>
<reference evidence="7" key="1">
    <citation type="journal article" date="2024" name="Int. J. Syst. Evol. Microbiol.">
        <title>Polycladomyces zharkentensis sp. nov., a novel thermophilic cellulose- and starch-degrading member of the Bacillota from a geothermal aquifer in Kazakhstan.</title>
        <authorList>
            <person name="Mashzhan A."/>
            <person name="Kistaubayeva A."/>
            <person name="Javier-Lopez R."/>
            <person name="Bissenova U."/>
            <person name="Bissenbay A."/>
            <person name="Birkeland N.K."/>
        </authorList>
    </citation>
    <scope>NUCLEOTIDE SEQUENCE</scope>
    <source>
        <strain evidence="7">ZKZ2T</strain>
    </source>
</reference>
<dbReference type="Gene3D" id="3.50.50.60">
    <property type="entry name" value="FAD/NAD(P)-binding domain"/>
    <property type="match status" value="1"/>
</dbReference>
<evidence type="ECO:0000313" key="8">
    <source>
        <dbReference type="Proteomes" id="UP001177120"/>
    </source>
</evidence>
<sequence length="377" mass="40453">MQTQDVIIIGGGVIGCSIAYYLAKKGADVVVLERDRVGAHASSAAAGMLGAQVEMAFPGPMIELCLRSRAMFPELARELYGRTGLDIELNTEGLLRVAWNRTEAEELRDRAHWQRELGGRAEWWEPRSVREDEPEVGADITGALFLPDDAQVSAPRLTLAFARAAQALGVRFLEGCEVTDFLTDGDQVTGVETVFGTFRAGVVVLAAGAWSGVLARRLGLNLPVFPVKGESLALRPDRLSHRKTLFAHGCYLVPKADGRIVVGATEKEHDFSPGVSLGAIHRLAHEAARLVPSLAEADVLSYWSSVRPGSGDGLPLMGRLASVRGLYVASGHFRNGILLSPITGALMAELITGGEVPELAPFSPDRLPESAMDGVRR</sequence>
<keyword evidence="3 7" id="KW-0560">Oxidoreductase</keyword>
<organism evidence="7 8">
    <name type="scientific">Polycladomyces zharkentensis</name>
    <dbReference type="NCBI Taxonomy" id="2807616"/>
    <lineage>
        <taxon>Bacteria</taxon>
        <taxon>Bacillati</taxon>
        <taxon>Bacillota</taxon>
        <taxon>Bacilli</taxon>
        <taxon>Bacillales</taxon>
        <taxon>Thermoactinomycetaceae</taxon>
        <taxon>Polycladomyces</taxon>
    </lineage>
</organism>
<dbReference type="Pfam" id="PF01266">
    <property type="entry name" value="DAO"/>
    <property type="match status" value="1"/>
</dbReference>
<keyword evidence="2" id="KW-0784">Thiamine biosynthesis</keyword>
<comment type="catalytic activity">
    <reaction evidence="4">
        <text>glycine + O2 + H2O = glyoxylate + H2O2 + NH4(+)</text>
        <dbReference type="Rhea" id="RHEA:11532"/>
        <dbReference type="ChEBI" id="CHEBI:15377"/>
        <dbReference type="ChEBI" id="CHEBI:15379"/>
        <dbReference type="ChEBI" id="CHEBI:16240"/>
        <dbReference type="ChEBI" id="CHEBI:28938"/>
        <dbReference type="ChEBI" id="CHEBI:36655"/>
        <dbReference type="ChEBI" id="CHEBI:57305"/>
        <dbReference type="EC" id="1.4.3.19"/>
    </reaction>
</comment>
<evidence type="ECO:0000256" key="4">
    <source>
        <dbReference type="ARBA" id="ARBA00049872"/>
    </source>
</evidence>
<feature type="domain" description="FAD dependent oxidoreductase" evidence="6">
    <location>
        <begin position="5"/>
        <end position="350"/>
    </location>
</feature>